<gene>
    <name evidence="3" type="ORF">FisN_15Hu084</name>
</gene>
<comment type="similarity">
    <text evidence="1">Belongs to the SufE family.</text>
</comment>
<accession>A0A1Z5K9S2</accession>
<dbReference type="OrthoDB" id="411584at2759"/>
<dbReference type="SUPFAM" id="SSF82649">
    <property type="entry name" value="SufE/NifU"/>
    <property type="match status" value="1"/>
</dbReference>
<evidence type="ECO:0000259" key="2">
    <source>
        <dbReference type="Pfam" id="PF02657"/>
    </source>
</evidence>
<evidence type="ECO:0000256" key="1">
    <source>
        <dbReference type="ARBA" id="ARBA00010282"/>
    </source>
</evidence>
<organism evidence="3 4">
    <name type="scientific">Fistulifera solaris</name>
    <name type="common">Oleaginous diatom</name>
    <dbReference type="NCBI Taxonomy" id="1519565"/>
    <lineage>
        <taxon>Eukaryota</taxon>
        <taxon>Sar</taxon>
        <taxon>Stramenopiles</taxon>
        <taxon>Ochrophyta</taxon>
        <taxon>Bacillariophyta</taxon>
        <taxon>Bacillariophyceae</taxon>
        <taxon>Bacillariophycidae</taxon>
        <taxon>Naviculales</taxon>
        <taxon>Naviculaceae</taxon>
        <taxon>Fistulifera</taxon>
    </lineage>
</organism>
<dbReference type="Proteomes" id="UP000198406">
    <property type="component" value="Unassembled WGS sequence"/>
</dbReference>
<dbReference type="Gene3D" id="3.90.1010.10">
    <property type="match status" value="1"/>
</dbReference>
<dbReference type="AlphaFoldDB" id="A0A1Z5K9S2"/>
<feature type="domain" description="Fe-S metabolism associated" evidence="2">
    <location>
        <begin position="40"/>
        <end position="163"/>
    </location>
</feature>
<evidence type="ECO:0000313" key="4">
    <source>
        <dbReference type="Proteomes" id="UP000198406"/>
    </source>
</evidence>
<keyword evidence="4" id="KW-1185">Reference proteome</keyword>
<dbReference type="PANTHER" id="PTHR43597">
    <property type="entry name" value="SULFUR ACCEPTOR PROTEIN CSDE"/>
    <property type="match status" value="1"/>
</dbReference>
<evidence type="ECO:0000313" key="3">
    <source>
        <dbReference type="EMBL" id="GAX23017.1"/>
    </source>
</evidence>
<proteinExistence type="inferred from homology"/>
<dbReference type="InParanoid" id="A0A1Z5K9S2"/>
<protein>
    <submittedName>
        <fullName evidence="3">Cysteine desulfuration protein SufE</fullName>
    </submittedName>
</protein>
<dbReference type="InterPro" id="IPR003808">
    <property type="entry name" value="Fe-S_metab-assoc_dom"/>
</dbReference>
<dbReference type="EMBL" id="BDSP01000193">
    <property type="protein sequence ID" value="GAX23017.1"/>
    <property type="molecule type" value="Genomic_DNA"/>
</dbReference>
<dbReference type="Pfam" id="PF02657">
    <property type="entry name" value="SufE"/>
    <property type="match status" value="1"/>
</dbReference>
<dbReference type="PANTHER" id="PTHR43597:SF5">
    <property type="entry name" value="SUFE-LIKE PROTEIN 2, CHLOROPLASTIC"/>
    <property type="match status" value="1"/>
</dbReference>
<sequence>MRSRPVSCWQSFAALSSSELNDNGEENPMRLTPELLKIANAFASVKDDRVRSRQLLHMATQLTPLEPTQLIPENKVPGCLSTVHVDATAVEKGDGQVYVEFVGDSDGLLTKGLAALLIRGLSNNTVDAIQNVDPAFIKSTGIAATVAPGRSNGFLNMLNLMKKKAKEVEAEYEASAKESDEDPSSACRSIFRHSANHHTRH</sequence>
<reference evidence="3 4" key="1">
    <citation type="journal article" date="2015" name="Plant Cell">
        <title>Oil accumulation by the oleaginous diatom Fistulifera solaris as revealed by the genome and transcriptome.</title>
        <authorList>
            <person name="Tanaka T."/>
            <person name="Maeda Y."/>
            <person name="Veluchamy A."/>
            <person name="Tanaka M."/>
            <person name="Abida H."/>
            <person name="Marechal E."/>
            <person name="Bowler C."/>
            <person name="Muto M."/>
            <person name="Sunaga Y."/>
            <person name="Tanaka M."/>
            <person name="Yoshino T."/>
            <person name="Taniguchi T."/>
            <person name="Fukuda Y."/>
            <person name="Nemoto M."/>
            <person name="Matsumoto M."/>
            <person name="Wong P.S."/>
            <person name="Aburatani S."/>
            <person name="Fujibuchi W."/>
        </authorList>
    </citation>
    <scope>NUCLEOTIDE SEQUENCE [LARGE SCALE GENOMIC DNA]</scope>
    <source>
        <strain evidence="3 4">JPCC DA0580</strain>
    </source>
</reference>
<comment type="caution">
    <text evidence="3">The sequence shown here is derived from an EMBL/GenBank/DDBJ whole genome shotgun (WGS) entry which is preliminary data.</text>
</comment>
<name>A0A1Z5K9S2_FISSO</name>